<dbReference type="SUPFAM" id="SSF103473">
    <property type="entry name" value="MFS general substrate transporter"/>
    <property type="match status" value="1"/>
</dbReference>
<dbReference type="GO" id="GO:0005886">
    <property type="term" value="C:plasma membrane"/>
    <property type="evidence" value="ECO:0007669"/>
    <property type="project" value="UniProtKB-SubCell"/>
</dbReference>
<evidence type="ECO:0000256" key="7">
    <source>
        <dbReference type="ARBA" id="ARBA00023136"/>
    </source>
</evidence>
<comment type="subcellular location">
    <subcellularLocation>
        <location evidence="2">Cell membrane</location>
    </subcellularLocation>
    <subcellularLocation>
        <location evidence="1">Membrane</location>
        <topology evidence="1">Multi-pass membrane protein</topology>
    </subcellularLocation>
</comment>
<gene>
    <name evidence="12" type="ORF">E0L32_008845</name>
</gene>
<comment type="similarity">
    <text evidence="3">Belongs to the major facilitator superfamily.</text>
</comment>
<evidence type="ECO:0000259" key="11">
    <source>
        <dbReference type="PROSITE" id="PS50850"/>
    </source>
</evidence>
<feature type="region of interest" description="Disordered" evidence="9">
    <location>
        <begin position="39"/>
        <end position="64"/>
    </location>
</feature>
<evidence type="ECO:0000256" key="3">
    <source>
        <dbReference type="ARBA" id="ARBA00008335"/>
    </source>
</evidence>
<feature type="transmembrane region" description="Helical" evidence="10">
    <location>
        <begin position="410"/>
        <end position="429"/>
    </location>
</feature>
<dbReference type="InterPro" id="IPR020846">
    <property type="entry name" value="MFS_dom"/>
</dbReference>
<evidence type="ECO:0000313" key="12">
    <source>
        <dbReference type="EMBL" id="TPX09998.1"/>
    </source>
</evidence>
<dbReference type="InParanoid" id="A0A507AYW6"/>
<dbReference type="STRING" id="1093900.A0A507AYW6"/>
<dbReference type="Pfam" id="PF07690">
    <property type="entry name" value="MFS_1"/>
    <property type="match status" value="1"/>
</dbReference>
<evidence type="ECO:0000256" key="1">
    <source>
        <dbReference type="ARBA" id="ARBA00004141"/>
    </source>
</evidence>
<organism evidence="12 13">
    <name type="scientific">Thyridium curvatum</name>
    <dbReference type="NCBI Taxonomy" id="1093900"/>
    <lineage>
        <taxon>Eukaryota</taxon>
        <taxon>Fungi</taxon>
        <taxon>Dikarya</taxon>
        <taxon>Ascomycota</taxon>
        <taxon>Pezizomycotina</taxon>
        <taxon>Sordariomycetes</taxon>
        <taxon>Sordariomycetidae</taxon>
        <taxon>Thyridiales</taxon>
        <taxon>Thyridiaceae</taxon>
        <taxon>Thyridium</taxon>
    </lineage>
</organism>
<proteinExistence type="inferred from homology"/>
<keyword evidence="6 10" id="KW-1133">Transmembrane helix</keyword>
<feature type="compositionally biased region" description="Basic and acidic residues" evidence="9">
    <location>
        <begin position="39"/>
        <end position="52"/>
    </location>
</feature>
<dbReference type="InterPro" id="IPR036259">
    <property type="entry name" value="MFS_trans_sf"/>
</dbReference>
<dbReference type="Proteomes" id="UP000319257">
    <property type="component" value="Unassembled WGS sequence"/>
</dbReference>
<feature type="transmembrane region" description="Helical" evidence="10">
    <location>
        <begin position="368"/>
        <end position="390"/>
    </location>
</feature>
<name>A0A507AYW6_9PEZI</name>
<dbReference type="PANTHER" id="PTHR23502:SF74">
    <property type="entry name" value="MAJOR FACILITATOR SUPERFAMILY (MFS) PROFILE DOMAIN-CONTAINING PROTEIN"/>
    <property type="match status" value="1"/>
</dbReference>
<feature type="transmembrane region" description="Helical" evidence="10">
    <location>
        <begin position="324"/>
        <end position="348"/>
    </location>
</feature>
<feature type="transmembrane region" description="Helical" evidence="10">
    <location>
        <begin position="252"/>
        <end position="278"/>
    </location>
</feature>
<feature type="transmembrane region" description="Helical" evidence="10">
    <location>
        <begin position="153"/>
        <end position="173"/>
    </location>
</feature>
<keyword evidence="13" id="KW-1185">Reference proteome</keyword>
<feature type="coiled-coil region" evidence="8">
    <location>
        <begin position="575"/>
        <end position="602"/>
    </location>
</feature>
<evidence type="ECO:0000256" key="4">
    <source>
        <dbReference type="ARBA" id="ARBA00022475"/>
    </source>
</evidence>
<evidence type="ECO:0000256" key="5">
    <source>
        <dbReference type="ARBA" id="ARBA00022692"/>
    </source>
</evidence>
<evidence type="ECO:0000256" key="6">
    <source>
        <dbReference type="ARBA" id="ARBA00022989"/>
    </source>
</evidence>
<feature type="transmembrane region" description="Helical" evidence="10">
    <location>
        <begin position="89"/>
        <end position="109"/>
    </location>
</feature>
<dbReference type="PANTHER" id="PTHR23502">
    <property type="entry name" value="MAJOR FACILITATOR SUPERFAMILY"/>
    <property type="match status" value="1"/>
</dbReference>
<keyword evidence="5 10" id="KW-0812">Transmembrane</keyword>
<evidence type="ECO:0000313" key="13">
    <source>
        <dbReference type="Proteomes" id="UP000319257"/>
    </source>
</evidence>
<dbReference type="FunFam" id="1.20.1250.20:FF:000082">
    <property type="entry name" value="MFS multidrug transporter, putative"/>
    <property type="match status" value="1"/>
</dbReference>
<dbReference type="GeneID" id="41976292"/>
<evidence type="ECO:0000256" key="9">
    <source>
        <dbReference type="SAM" id="MobiDB-lite"/>
    </source>
</evidence>
<sequence length="619" mass="69152">MSVEKEISDREHPDRLAVPKSESRLYQIVSSISERDAELRYREEAADNHVTDEPDSPASTGSDDDEQIIVAWEENDPENPYNWSTTKKMCILGTTMMLIINSTMGSALPSNAIPFIAEEWHVESQPQKVLPMSVYLIGPIFWAPLSEQYGRRWISVLTYIVFMIWTMACALAPSWTGFLFFRLFCGVFASAPIAVVTGYMADIFGDPLTRGRAVAAFMAPFRQQQQTTLLGPLWAPIISGYASPTIGWRWTFWIALIYAGAVMVPTAFLPETYAPVLLQQRAARMRRQLDPKTAAANVVAPHELERPDLKQLATRVLTRPLRMIAFELIVGCVCAYVSLCYAIFYMTFQAFPLVFQGIYGLSPGACGLVFLAIGAGAFVSIPIFFAWDWYLLRAIEREAPWTRKEEYRRLPLACLGGPLFVISLFWLGWSARADVSFVVPMLAGVPFGMGFMRMLSPPPPPSLTCLSLTVSPPPPNNVLHARPVHTESPLPVIFMALLNYLTDAYEIFAASANGAASGCRALLATVLPLASEPMFTRLGIAGGCSLLGGLSLLMCLIPFAFIWKGERIRAGSRFCIALRERKEEMARKVEEQRRRRELRERRRSDMEQSGLIISKDETV</sequence>
<keyword evidence="4" id="KW-1003">Cell membrane</keyword>
<comment type="caution">
    <text evidence="12">The sequence shown here is derived from an EMBL/GenBank/DDBJ whole genome shotgun (WGS) entry which is preliminary data.</text>
</comment>
<feature type="transmembrane region" description="Helical" evidence="10">
    <location>
        <begin position="179"/>
        <end position="201"/>
    </location>
</feature>
<accession>A0A507AYW6</accession>
<reference evidence="12 13" key="1">
    <citation type="submission" date="2019-06" db="EMBL/GenBank/DDBJ databases">
        <title>Draft genome sequence of the filamentous fungus Phialemoniopsis curvata isolated from diesel fuel.</title>
        <authorList>
            <person name="Varaljay V.A."/>
            <person name="Lyon W.J."/>
            <person name="Crouch A.L."/>
            <person name="Drake C.E."/>
            <person name="Hollomon J.M."/>
            <person name="Nadeau L.J."/>
            <person name="Nunn H.S."/>
            <person name="Stevenson B.S."/>
            <person name="Bojanowski C.L."/>
            <person name="Crookes-Goodson W.J."/>
        </authorList>
    </citation>
    <scope>NUCLEOTIDE SEQUENCE [LARGE SCALE GENOMIC DNA]</scope>
    <source>
        <strain evidence="12 13">D216</strain>
    </source>
</reference>
<feature type="transmembrane region" description="Helical" evidence="10">
    <location>
        <begin position="227"/>
        <end position="246"/>
    </location>
</feature>
<feature type="transmembrane region" description="Helical" evidence="10">
    <location>
        <begin position="539"/>
        <end position="563"/>
    </location>
</feature>
<evidence type="ECO:0000256" key="10">
    <source>
        <dbReference type="SAM" id="Phobius"/>
    </source>
</evidence>
<dbReference type="PROSITE" id="PS50850">
    <property type="entry name" value="MFS"/>
    <property type="match status" value="1"/>
</dbReference>
<dbReference type="InterPro" id="IPR011701">
    <property type="entry name" value="MFS"/>
</dbReference>
<evidence type="ECO:0000256" key="2">
    <source>
        <dbReference type="ARBA" id="ARBA00004236"/>
    </source>
</evidence>
<dbReference type="EMBL" id="SKBQ01000060">
    <property type="protein sequence ID" value="TPX09998.1"/>
    <property type="molecule type" value="Genomic_DNA"/>
</dbReference>
<feature type="transmembrane region" description="Helical" evidence="10">
    <location>
        <begin position="129"/>
        <end position="146"/>
    </location>
</feature>
<feature type="domain" description="Major facilitator superfamily (MFS) profile" evidence="11">
    <location>
        <begin position="86"/>
        <end position="619"/>
    </location>
</feature>
<dbReference type="AlphaFoldDB" id="A0A507AYW6"/>
<dbReference type="Gene3D" id="1.20.1250.20">
    <property type="entry name" value="MFS general substrate transporter like domains"/>
    <property type="match status" value="1"/>
</dbReference>
<protein>
    <recommendedName>
        <fullName evidence="11">Major facilitator superfamily (MFS) profile domain-containing protein</fullName>
    </recommendedName>
</protein>
<dbReference type="OrthoDB" id="5141738at2759"/>
<evidence type="ECO:0000256" key="8">
    <source>
        <dbReference type="SAM" id="Coils"/>
    </source>
</evidence>
<keyword evidence="7 10" id="KW-0472">Membrane</keyword>
<dbReference type="RefSeq" id="XP_030991709.1">
    <property type="nucleotide sequence ID" value="XM_031143744.1"/>
</dbReference>
<dbReference type="GO" id="GO:0022857">
    <property type="term" value="F:transmembrane transporter activity"/>
    <property type="evidence" value="ECO:0007669"/>
    <property type="project" value="InterPro"/>
</dbReference>
<keyword evidence="8" id="KW-0175">Coiled coil</keyword>